<comment type="caution">
    <text evidence="6">The sequence shown here is derived from an EMBL/GenBank/DDBJ whole genome shotgun (WGS) entry which is preliminary data.</text>
</comment>
<feature type="domain" description="3-hydroxyisobutyrate dehydrogenase-like NAD-binding" evidence="5">
    <location>
        <begin position="164"/>
        <end position="284"/>
    </location>
</feature>
<feature type="domain" description="6-phosphogluconate dehydrogenase NADP-binding" evidence="4">
    <location>
        <begin position="2"/>
        <end position="161"/>
    </location>
</feature>
<dbReference type="InterPro" id="IPR013328">
    <property type="entry name" value="6PGD_dom2"/>
</dbReference>
<dbReference type="Gene3D" id="3.40.50.720">
    <property type="entry name" value="NAD(P)-binding Rossmann-like Domain"/>
    <property type="match status" value="1"/>
</dbReference>
<dbReference type="SUPFAM" id="SSF51735">
    <property type="entry name" value="NAD(P)-binding Rossmann-fold domains"/>
    <property type="match status" value="1"/>
</dbReference>
<dbReference type="RefSeq" id="WP_064292793.1">
    <property type="nucleotide sequence ID" value="NZ_JASODP010000001.1"/>
</dbReference>
<dbReference type="Proteomes" id="UP000251923">
    <property type="component" value="Unassembled WGS sequence"/>
</dbReference>
<evidence type="ECO:0000259" key="5">
    <source>
        <dbReference type="Pfam" id="PF14833"/>
    </source>
</evidence>
<dbReference type="SUPFAM" id="SSF48179">
    <property type="entry name" value="6-phosphogluconate dehydrogenase C-terminal domain-like"/>
    <property type="match status" value="1"/>
</dbReference>
<dbReference type="InterPro" id="IPR006115">
    <property type="entry name" value="6PGDH_NADP-bd"/>
</dbReference>
<keyword evidence="2" id="KW-0560">Oxidoreductase</keyword>
<accession>A0A178HF68</accession>
<dbReference type="PANTHER" id="PTHR43060">
    <property type="entry name" value="3-HYDROXYISOBUTYRATE DEHYDROGENASE-LIKE 1, MITOCHONDRIAL-RELATED"/>
    <property type="match status" value="1"/>
</dbReference>
<dbReference type="InterPro" id="IPR008927">
    <property type="entry name" value="6-PGluconate_DH-like_C_sf"/>
</dbReference>
<dbReference type="GeneID" id="86970572"/>
<name>A0A178HF68_9LACT</name>
<dbReference type="InterPro" id="IPR029154">
    <property type="entry name" value="HIBADH-like_NADP-bd"/>
</dbReference>
<keyword evidence="3" id="KW-0520">NAD</keyword>
<dbReference type="PIRSF" id="PIRSF000103">
    <property type="entry name" value="HIBADH"/>
    <property type="match status" value="1"/>
</dbReference>
<dbReference type="InterPro" id="IPR036291">
    <property type="entry name" value="NAD(P)-bd_dom_sf"/>
</dbReference>
<reference evidence="6 7" key="1">
    <citation type="submission" date="2018-04" db="EMBL/GenBank/DDBJ databases">
        <title>Aerococcus urinae genomes.</title>
        <authorList>
            <person name="Hilt E."/>
            <person name="Gilbert N.M."/>
            <person name="Thomas-White K."/>
            <person name="Putonti C."/>
            <person name="Lewis A.L."/>
            <person name="Visck K.L."/>
            <person name="Wolfe A.J."/>
        </authorList>
    </citation>
    <scope>NUCLEOTIDE SEQUENCE [LARGE SCALE GENOMIC DNA]</scope>
    <source>
        <strain evidence="6 7">UMB7480</strain>
    </source>
</reference>
<dbReference type="GO" id="GO:0051287">
    <property type="term" value="F:NAD binding"/>
    <property type="evidence" value="ECO:0007669"/>
    <property type="project" value="InterPro"/>
</dbReference>
<evidence type="ECO:0000313" key="7">
    <source>
        <dbReference type="Proteomes" id="UP000251923"/>
    </source>
</evidence>
<proteinExistence type="inferred from homology"/>
<dbReference type="Gene3D" id="1.10.1040.10">
    <property type="entry name" value="N-(1-d-carboxylethyl)-l-norvaline Dehydrogenase, domain 2"/>
    <property type="match status" value="1"/>
</dbReference>
<dbReference type="GO" id="GO:0016491">
    <property type="term" value="F:oxidoreductase activity"/>
    <property type="evidence" value="ECO:0007669"/>
    <property type="project" value="UniProtKB-KW"/>
</dbReference>
<comment type="similarity">
    <text evidence="1">Belongs to the HIBADH-related family.</text>
</comment>
<dbReference type="AlphaFoldDB" id="A0A178HF68"/>
<dbReference type="InterPro" id="IPR002204">
    <property type="entry name" value="3-OH-isobutyrate_DH-rel_CS"/>
</dbReference>
<dbReference type="InterPro" id="IPR015815">
    <property type="entry name" value="HIBADH-related"/>
</dbReference>
<protein>
    <submittedName>
        <fullName evidence="6">NAD(P)-dependent oxidoreductase</fullName>
    </submittedName>
</protein>
<dbReference type="EMBL" id="QMHM01000002">
    <property type="protein sequence ID" value="RAV81169.1"/>
    <property type="molecule type" value="Genomic_DNA"/>
</dbReference>
<dbReference type="GO" id="GO:0050661">
    <property type="term" value="F:NADP binding"/>
    <property type="evidence" value="ECO:0007669"/>
    <property type="project" value="InterPro"/>
</dbReference>
<evidence type="ECO:0000256" key="2">
    <source>
        <dbReference type="ARBA" id="ARBA00023002"/>
    </source>
</evidence>
<dbReference type="GO" id="GO:0016054">
    <property type="term" value="P:organic acid catabolic process"/>
    <property type="evidence" value="ECO:0007669"/>
    <property type="project" value="UniProtKB-ARBA"/>
</dbReference>
<evidence type="ECO:0000313" key="6">
    <source>
        <dbReference type="EMBL" id="RAV81169.1"/>
    </source>
</evidence>
<dbReference type="Pfam" id="PF03446">
    <property type="entry name" value="NAD_binding_2"/>
    <property type="match status" value="1"/>
</dbReference>
<dbReference type="PANTHER" id="PTHR43060:SF15">
    <property type="entry name" value="3-HYDROXYISOBUTYRATE DEHYDROGENASE-LIKE 1, MITOCHONDRIAL-RELATED"/>
    <property type="match status" value="1"/>
</dbReference>
<dbReference type="PROSITE" id="PS00895">
    <property type="entry name" value="3_HYDROXYISOBUT_DH"/>
    <property type="match status" value="1"/>
</dbReference>
<gene>
    <name evidence="6" type="ORF">DBT54_01875</name>
</gene>
<evidence type="ECO:0000256" key="3">
    <source>
        <dbReference type="ARBA" id="ARBA00023027"/>
    </source>
</evidence>
<sequence length="286" mass="31181">MKIGFIGLGVMGKSMARHLIQAGYDLNVYNRTKKKAQPLIELGAQWLDSPSQIAEQSDIVFTILGYPHDVEEVYLGKAGLFSACRSGQIFVEMTTSSPSLAVKLYREGQALGVSVLDAPVTGGDIGAKEGHLTTLVGGDEEILAQIKPVLATFCQQIEYFGPAGKGQDAKMANQIMIAGTMTGMCEALAYAKNNDLNLNQVIQTLNSGAAANFSLAQYGPRILKNDYSPGFFVKHFIKDLRIALEVAEKEELKLPGTQLAYDLYQKLTHQFSEDDGIQALIKLWWG</sequence>
<evidence type="ECO:0000259" key="4">
    <source>
        <dbReference type="Pfam" id="PF03446"/>
    </source>
</evidence>
<dbReference type="Pfam" id="PF14833">
    <property type="entry name" value="NAD_binding_11"/>
    <property type="match status" value="1"/>
</dbReference>
<evidence type="ECO:0000256" key="1">
    <source>
        <dbReference type="ARBA" id="ARBA00009080"/>
    </source>
</evidence>
<organism evidence="6 7">
    <name type="scientific">Aerococcus urinae</name>
    <dbReference type="NCBI Taxonomy" id="1376"/>
    <lineage>
        <taxon>Bacteria</taxon>
        <taxon>Bacillati</taxon>
        <taxon>Bacillota</taxon>
        <taxon>Bacilli</taxon>
        <taxon>Lactobacillales</taxon>
        <taxon>Aerococcaceae</taxon>
        <taxon>Aerococcus</taxon>
    </lineage>
</organism>